<dbReference type="EMBL" id="LAJE02000378">
    <property type="protein sequence ID" value="OEO28425.1"/>
    <property type="molecule type" value="Genomic_DNA"/>
</dbReference>
<dbReference type="InterPro" id="IPR017871">
    <property type="entry name" value="ABC_transporter-like_CS"/>
</dbReference>
<dbReference type="PANTHER" id="PTHR42794">
    <property type="entry name" value="HEMIN IMPORT ATP-BINDING PROTEIN HMUV"/>
    <property type="match status" value="1"/>
</dbReference>
<accession>A0A1E5XIL0</accession>
<dbReference type="Pfam" id="PF00005">
    <property type="entry name" value="ABC_tran"/>
    <property type="match status" value="1"/>
</dbReference>
<organism evidence="8 9">
    <name type="scientific">Devosia insulae DS-56</name>
    <dbReference type="NCBI Taxonomy" id="1116389"/>
    <lineage>
        <taxon>Bacteria</taxon>
        <taxon>Pseudomonadati</taxon>
        <taxon>Pseudomonadota</taxon>
        <taxon>Alphaproteobacteria</taxon>
        <taxon>Hyphomicrobiales</taxon>
        <taxon>Devosiaceae</taxon>
        <taxon>Devosia</taxon>
    </lineage>
</organism>
<evidence type="ECO:0000256" key="6">
    <source>
        <dbReference type="ARBA" id="ARBA00037066"/>
    </source>
</evidence>
<keyword evidence="5" id="KW-1278">Translocase</keyword>
<reference evidence="8 9" key="1">
    <citation type="journal article" date="2015" name="Genome Announc.">
        <title>Genome Assemblies of Three Soil-Associated Devosia species: D. insulae, D. limi, and D. soli.</title>
        <authorList>
            <person name="Hassan Y.I."/>
            <person name="Lepp D."/>
            <person name="Zhou T."/>
        </authorList>
    </citation>
    <scope>NUCLEOTIDE SEQUENCE [LARGE SCALE GENOMIC DNA]</scope>
    <source>
        <strain evidence="8 9">DS-56</strain>
    </source>
</reference>
<dbReference type="PROSITE" id="PS50893">
    <property type="entry name" value="ABC_TRANSPORTER_2"/>
    <property type="match status" value="1"/>
</dbReference>
<comment type="caution">
    <text evidence="8">The sequence shown here is derived from an EMBL/GenBank/DDBJ whole genome shotgun (WGS) entry which is preliminary data.</text>
</comment>
<dbReference type="SUPFAM" id="SSF52540">
    <property type="entry name" value="P-loop containing nucleoside triphosphate hydrolases"/>
    <property type="match status" value="1"/>
</dbReference>
<dbReference type="InterPro" id="IPR003593">
    <property type="entry name" value="AAA+_ATPase"/>
</dbReference>
<dbReference type="Gene3D" id="3.40.50.300">
    <property type="entry name" value="P-loop containing nucleotide triphosphate hydrolases"/>
    <property type="match status" value="1"/>
</dbReference>
<feature type="domain" description="ABC transporter" evidence="7">
    <location>
        <begin position="2"/>
        <end position="241"/>
    </location>
</feature>
<protein>
    <submittedName>
        <fullName evidence="8">Heme ABC transporter ATP-binding protein</fullName>
    </submittedName>
</protein>
<dbReference type="CDD" id="cd03214">
    <property type="entry name" value="ABC_Iron-Siderophores_B12_Hemin"/>
    <property type="match status" value="1"/>
</dbReference>
<evidence type="ECO:0000256" key="5">
    <source>
        <dbReference type="ARBA" id="ARBA00022967"/>
    </source>
</evidence>
<dbReference type="GO" id="GO:0005524">
    <property type="term" value="F:ATP binding"/>
    <property type="evidence" value="ECO:0007669"/>
    <property type="project" value="UniProtKB-KW"/>
</dbReference>
<comment type="function">
    <text evidence="6">Part of the ABC transporter complex HmuTUV involved in hemin import. Responsible for energy coupling to the transport system.</text>
</comment>
<keyword evidence="9" id="KW-1185">Reference proteome</keyword>
<proteinExistence type="inferred from homology"/>
<dbReference type="AlphaFoldDB" id="A0A1E5XIL0"/>
<dbReference type="InterPro" id="IPR027417">
    <property type="entry name" value="P-loop_NTPase"/>
</dbReference>
<dbReference type="SMART" id="SM00382">
    <property type="entry name" value="AAA"/>
    <property type="match status" value="1"/>
</dbReference>
<dbReference type="NCBIfam" id="NF010068">
    <property type="entry name" value="PRK13548.1"/>
    <property type="match status" value="1"/>
</dbReference>
<evidence type="ECO:0000256" key="3">
    <source>
        <dbReference type="ARBA" id="ARBA00022741"/>
    </source>
</evidence>
<sequence length="265" mass="27970">MLEVRGVSVAIERKRIVEAVSVTARAGEVLAIIGPNGSGKTTLMKALSGELEHQGDIALNGRPLRTLPPRTAATMRAVMPQASVLSFPFTVREVVRLGLSAGLGVPPAQREAVVAAALRRVDLAGFSGRMYQSLSGGEQQRVQLARVLCQVWQPAFEGLPRLLLLDEPVSSLDIKHQLLVMEIARGFAAAGGAVVAILHDLNLAALYADQVLVMSEGRRAACGAPAQVLDIALVREVFGCELTTLQLPNGTSLFAPAVATQLAAE</sequence>
<dbReference type="InterPro" id="IPR003439">
    <property type="entry name" value="ABC_transporter-like_ATP-bd"/>
</dbReference>
<keyword evidence="2" id="KW-0813">Transport</keyword>
<dbReference type="PANTHER" id="PTHR42794:SF1">
    <property type="entry name" value="HEMIN IMPORT ATP-BINDING PROTEIN HMUV"/>
    <property type="match status" value="1"/>
</dbReference>
<evidence type="ECO:0000259" key="7">
    <source>
        <dbReference type="PROSITE" id="PS50893"/>
    </source>
</evidence>
<keyword evidence="3" id="KW-0547">Nucleotide-binding</keyword>
<evidence type="ECO:0000313" key="8">
    <source>
        <dbReference type="EMBL" id="OEO28425.1"/>
    </source>
</evidence>
<dbReference type="PROSITE" id="PS00211">
    <property type="entry name" value="ABC_TRANSPORTER_1"/>
    <property type="match status" value="1"/>
</dbReference>
<evidence type="ECO:0000256" key="4">
    <source>
        <dbReference type="ARBA" id="ARBA00022840"/>
    </source>
</evidence>
<dbReference type="OrthoDB" id="9805601at2"/>
<dbReference type="GO" id="GO:0016887">
    <property type="term" value="F:ATP hydrolysis activity"/>
    <property type="evidence" value="ECO:0007669"/>
    <property type="project" value="InterPro"/>
</dbReference>
<gene>
    <name evidence="8" type="ORF">VW23_000360</name>
</gene>
<evidence type="ECO:0000256" key="2">
    <source>
        <dbReference type="ARBA" id="ARBA00022448"/>
    </source>
</evidence>
<comment type="similarity">
    <text evidence="1">Belongs to the ABC transporter superfamily.</text>
</comment>
<dbReference type="Proteomes" id="UP000095463">
    <property type="component" value="Unassembled WGS sequence"/>
</dbReference>
<dbReference type="RefSeq" id="WP_069912298.1">
    <property type="nucleotide sequence ID" value="NZ_LAJE02000378.1"/>
</dbReference>
<name>A0A1E5XIL0_9HYPH</name>
<keyword evidence="4 8" id="KW-0067">ATP-binding</keyword>
<evidence type="ECO:0000313" key="9">
    <source>
        <dbReference type="Proteomes" id="UP000095463"/>
    </source>
</evidence>
<evidence type="ECO:0000256" key="1">
    <source>
        <dbReference type="ARBA" id="ARBA00005417"/>
    </source>
</evidence>